<proteinExistence type="predicted"/>
<organism evidence="4 5">
    <name type="scientific">Koribacter versatilis (strain Ellin345)</name>
    <dbReference type="NCBI Taxonomy" id="204669"/>
    <lineage>
        <taxon>Bacteria</taxon>
        <taxon>Pseudomonadati</taxon>
        <taxon>Acidobacteriota</taxon>
        <taxon>Terriglobia</taxon>
        <taxon>Terriglobales</taxon>
        <taxon>Candidatus Korobacteraceae</taxon>
        <taxon>Candidatus Korobacter</taxon>
    </lineage>
</organism>
<dbReference type="EnsemblBacteria" id="ABF40523">
    <property type="protein sequence ID" value="ABF40523"/>
    <property type="gene ID" value="Acid345_1521"/>
</dbReference>
<dbReference type="KEGG" id="aba:Acid345_1521"/>
<dbReference type="OrthoDB" id="9770871at2"/>
<gene>
    <name evidence="4" type="ordered locus">Acid345_1521</name>
</gene>
<keyword evidence="1" id="KW-0378">Hydrolase</keyword>
<dbReference type="eggNOG" id="COG3511">
    <property type="taxonomic scope" value="Bacteria"/>
</dbReference>
<dbReference type="EMBL" id="CP000360">
    <property type="protein sequence ID" value="ABF40523.1"/>
    <property type="molecule type" value="Genomic_DNA"/>
</dbReference>
<dbReference type="Proteomes" id="UP000002432">
    <property type="component" value="Chromosome"/>
</dbReference>
<name>Q1IRH7_KORVE</name>
<dbReference type="AlphaFoldDB" id="Q1IRH7"/>
<dbReference type="Gene3D" id="3.40.720.10">
    <property type="entry name" value="Alkaline Phosphatase, subunit A"/>
    <property type="match status" value="1"/>
</dbReference>
<dbReference type="InterPro" id="IPR017850">
    <property type="entry name" value="Alkaline_phosphatase_core_sf"/>
</dbReference>
<dbReference type="GO" id="GO:0009395">
    <property type="term" value="P:phospholipid catabolic process"/>
    <property type="evidence" value="ECO:0007669"/>
    <property type="project" value="TreeGrafter"/>
</dbReference>
<dbReference type="STRING" id="204669.Acid345_1521"/>
<dbReference type="RefSeq" id="WP_011522325.1">
    <property type="nucleotide sequence ID" value="NC_008009.1"/>
</dbReference>
<accession>Q1IRH7</accession>
<dbReference type="GO" id="GO:0016788">
    <property type="term" value="F:hydrolase activity, acting on ester bonds"/>
    <property type="evidence" value="ECO:0007669"/>
    <property type="project" value="InterPro"/>
</dbReference>
<feature type="region of interest" description="Disordered" evidence="2">
    <location>
        <begin position="149"/>
        <end position="168"/>
    </location>
</feature>
<protein>
    <submittedName>
        <fullName evidence="4">Phosphoesterase</fullName>
    </submittedName>
</protein>
<evidence type="ECO:0000256" key="2">
    <source>
        <dbReference type="SAM" id="MobiDB-lite"/>
    </source>
</evidence>
<dbReference type="InterPro" id="IPR007312">
    <property type="entry name" value="Phosphoesterase"/>
</dbReference>
<sequence length="409" mass="44186">MKKIIASLTLAATAFANTSLFAAEGNAAPTGVLHLDHVWVILRENHGYGQLRNNPNAPFINKYAESANTADNYFAVAHPSLTNYLEIVGGSNFGVLADNFPDWHNPACTPNIVSGTQNNEHSGGAPVCPIYGNGSDAPTPAIDKTNETTGEPGTINIDGKMSIPADTSTHGRTIADQLVARGMTWKSYQENLPVFGADYVNYSDGTFTNNSILPAPLKSSDIVQLYAVKHNPFAYFQSVQDGYDPQLSLSQVRGFDGQGGLYEDLGSGKVPNFSLIAPNQCNDQHGRGNAGPICNFDPADNGTQTGLNNALIYQGDVTVQRLVTAIRRSPAWNRGRNAIVVVWDENDYSLVPITNQVLFIVDTNYGRHGVHSSRFYDHFSLLRSLEAGFGLSCLNHACDAQSKVMGDIF</sequence>
<evidence type="ECO:0000313" key="5">
    <source>
        <dbReference type="Proteomes" id="UP000002432"/>
    </source>
</evidence>
<reference evidence="4 5" key="1">
    <citation type="journal article" date="2009" name="Appl. Environ. Microbiol.">
        <title>Three genomes from the phylum Acidobacteria provide insight into the lifestyles of these microorganisms in soils.</title>
        <authorList>
            <person name="Ward N.L."/>
            <person name="Challacombe J.F."/>
            <person name="Janssen P.H."/>
            <person name="Henrissat B."/>
            <person name="Coutinho P.M."/>
            <person name="Wu M."/>
            <person name="Xie G."/>
            <person name="Haft D.H."/>
            <person name="Sait M."/>
            <person name="Badger J."/>
            <person name="Barabote R.D."/>
            <person name="Bradley B."/>
            <person name="Brettin T.S."/>
            <person name="Brinkac L.M."/>
            <person name="Bruce D."/>
            <person name="Creasy T."/>
            <person name="Daugherty S.C."/>
            <person name="Davidsen T.M."/>
            <person name="DeBoy R.T."/>
            <person name="Detter J.C."/>
            <person name="Dodson R.J."/>
            <person name="Durkin A.S."/>
            <person name="Ganapathy A."/>
            <person name="Gwinn-Giglio M."/>
            <person name="Han C.S."/>
            <person name="Khouri H."/>
            <person name="Kiss H."/>
            <person name="Kothari S.P."/>
            <person name="Madupu R."/>
            <person name="Nelson K.E."/>
            <person name="Nelson W.C."/>
            <person name="Paulsen I."/>
            <person name="Penn K."/>
            <person name="Ren Q."/>
            <person name="Rosovitz M.J."/>
            <person name="Selengut J.D."/>
            <person name="Shrivastava S."/>
            <person name="Sullivan S.A."/>
            <person name="Tapia R."/>
            <person name="Thompson L.S."/>
            <person name="Watkins K.L."/>
            <person name="Yang Q."/>
            <person name="Yu C."/>
            <person name="Zafar N."/>
            <person name="Zhou L."/>
            <person name="Kuske C.R."/>
        </authorList>
    </citation>
    <scope>NUCLEOTIDE SEQUENCE [LARGE SCALE GENOMIC DNA]</scope>
    <source>
        <strain evidence="4 5">Ellin345</strain>
    </source>
</reference>
<evidence type="ECO:0000256" key="3">
    <source>
        <dbReference type="SAM" id="SignalP"/>
    </source>
</evidence>
<dbReference type="HOGENOM" id="CLU_027977_1_0_0"/>
<feature type="chain" id="PRO_5004191164" evidence="3">
    <location>
        <begin position="23"/>
        <end position="409"/>
    </location>
</feature>
<dbReference type="Pfam" id="PF04185">
    <property type="entry name" value="Phosphoesterase"/>
    <property type="match status" value="2"/>
</dbReference>
<evidence type="ECO:0000313" key="4">
    <source>
        <dbReference type="EMBL" id="ABF40523.1"/>
    </source>
</evidence>
<dbReference type="PANTHER" id="PTHR31956:SF8">
    <property type="entry name" value="ACID PHOSPHATASE PHOA (AFU_ORTHOLOGUE AFUA_1G03570)"/>
    <property type="match status" value="1"/>
</dbReference>
<evidence type="ECO:0000256" key="1">
    <source>
        <dbReference type="ARBA" id="ARBA00022801"/>
    </source>
</evidence>
<keyword evidence="5" id="KW-1185">Reference proteome</keyword>
<keyword evidence="3" id="KW-0732">Signal</keyword>
<dbReference type="PANTHER" id="PTHR31956">
    <property type="entry name" value="NON-SPECIFIC PHOSPHOLIPASE C4-RELATED"/>
    <property type="match status" value="1"/>
</dbReference>
<feature type="signal peptide" evidence="3">
    <location>
        <begin position="1"/>
        <end position="22"/>
    </location>
</feature>